<name>J9D3V2_EDHAE</name>
<keyword evidence="1" id="KW-0812">Transmembrane</keyword>
<organism evidence="2 3">
    <name type="scientific">Edhazardia aedis (strain USNM 41457)</name>
    <name type="common">Microsporidian parasite</name>
    <dbReference type="NCBI Taxonomy" id="1003232"/>
    <lineage>
        <taxon>Eukaryota</taxon>
        <taxon>Fungi</taxon>
        <taxon>Fungi incertae sedis</taxon>
        <taxon>Microsporidia</taxon>
        <taxon>Edhazardia</taxon>
    </lineage>
</organism>
<protein>
    <submittedName>
        <fullName evidence="2">Uncharacterized protein</fullName>
    </submittedName>
</protein>
<dbReference type="Proteomes" id="UP000003163">
    <property type="component" value="Unassembled WGS sequence"/>
</dbReference>
<evidence type="ECO:0000313" key="3">
    <source>
        <dbReference type="Proteomes" id="UP000003163"/>
    </source>
</evidence>
<dbReference type="VEuPathDB" id="MicrosporidiaDB:EDEG_03082"/>
<feature type="transmembrane region" description="Helical" evidence="1">
    <location>
        <begin position="48"/>
        <end position="67"/>
    </location>
</feature>
<reference evidence="2 3" key="1">
    <citation type="submission" date="2011-08" db="EMBL/GenBank/DDBJ databases">
        <authorList>
            <person name="Liu Z.J."/>
            <person name="Shi F.L."/>
            <person name="Lu J.Q."/>
            <person name="Li M."/>
            <person name="Wang Z.L."/>
        </authorList>
    </citation>
    <scope>NUCLEOTIDE SEQUENCE [LARGE SCALE GENOMIC DNA]</scope>
    <source>
        <strain evidence="2 3">USNM 41457</strain>
    </source>
</reference>
<dbReference type="HOGENOM" id="CLU_2291668_0_0_1"/>
<evidence type="ECO:0000313" key="2">
    <source>
        <dbReference type="EMBL" id="EJW02496.1"/>
    </source>
</evidence>
<gene>
    <name evidence="2" type="ORF">EDEG_03082</name>
</gene>
<keyword evidence="1" id="KW-0472">Membrane</keyword>
<reference evidence="3" key="2">
    <citation type="submission" date="2015-07" db="EMBL/GenBank/DDBJ databases">
        <title>Contrasting host-pathogen interactions and genome evolution in two generalist and specialist microsporidian pathogens of mosquitoes.</title>
        <authorList>
            <consortium name="The Broad Institute Genomics Platform"/>
            <consortium name="The Broad Institute Genome Sequencing Center for Infectious Disease"/>
            <person name="Cuomo C.A."/>
            <person name="Sanscrainte N.D."/>
            <person name="Goldberg J.M."/>
            <person name="Heiman D."/>
            <person name="Young S."/>
            <person name="Zeng Q."/>
            <person name="Becnel J.J."/>
            <person name="Birren B.W."/>
        </authorList>
    </citation>
    <scope>NUCLEOTIDE SEQUENCE [LARGE SCALE GENOMIC DNA]</scope>
    <source>
        <strain evidence="3">USNM 41457</strain>
    </source>
</reference>
<sequence length="101" mass="12241">MFYDKKPPRLYFCINPGKKNIITVKKSFEEVFVFSFFIFLPYLSFNNYFYICAALFELFLHSTFFSFKYCGSMVNFTYHCDDFITKLKLTIGEIRIHHKMF</sequence>
<dbReference type="AlphaFoldDB" id="J9D3V2"/>
<accession>J9D3V2</accession>
<comment type="caution">
    <text evidence="2">The sequence shown here is derived from an EMBL/GenBank/DDBJ whole genome shotgun (WGS) entry which is preliminary data.</text>
</comment>
<proteinExistence type="predicted"/>
<keyword evidence="3" id="KW-1185">Reference proteome</keyword>
<keyword evidence="1" id="KW-1133">Transmembrane helix</keyword>
<evidence type="ECO:0000256" key="1">
    <source>
        <dbReference type="SAM" id="Phobius"/>
    </source>
</evidence>
<dbReference type="EMBL" id="AFBI03000068">
    <property type="protein sequence ID" value="EJW02496.1"/>
    <property type="molecule type" value="Genomic_DNA"/>
</dbReference>
<dbReference type="InParanoid" id="J9D3V2"/>